<dbReference type="EMBL" id="JAPHNI010000396">
    <property type="protein sequence ID" value="KAJ8111545.1"/>
    <property type="molecule type" value="Genomic_DNA"/>
</dbReference>
<protein>
    <submittedName>
        <fullName evidence="1">Uncharacterized protein</fullName>
    </submittedName>
</protein>
<evidence type="ECO:0000313" key="2">
    <source>
        <dbReference type="Proteomes" id="UP001153331"/>
    </source>
</evidence>
<sequence>MKRGALDSFFKPAAQKKPKYETSVETSNHASYPIPIPHLPTSINEQLGFAPAKEGVLMNDKLDLDLVYYQPYIPPAITTSLFEFLRQELPFYRVQYTITRYGTKTEINTPRYTTVFGIDDTCRFSATGEIVDTVTGKKIEPSKYCCNPRPIPQCLDELRKITEGTTGSTFNFCLVNYYANGKDSISYHSDDERFLGANPTIASFTLGAKRDFLMKHKPIAPKDGAAPDPGQIKLPLGPGDMILMRGKTQSMWLHSIPKRAGVDANKGRINITFRRALVKSGTENYYRYNVGTGSMYRWDVNSDAMVASEKEEADVVVIVDKEIDQAAEAASRTKPSDDNDKNFEDHRKVAQQSCSPMRLERAKAGGGDGTRLLRVDSSHRHANYWPPAPRPISDRAVAPLFPDQAIKRRAGAPLACADLKLLTPLLCRPLDDKNQRRRFGQHAAATYPTLYDILKRRSVTAGSSVSGRAKEESYSIVMRTVSTQKCNRAQPCDNCTKRGDTGSCTYASPGNRKKNSAGAGTATSPDDMQNRIDRLEGLVLSLMTNGAQSAGPAAAQAAIAYSLNSASSDQQFDVSNMSSGMSNGQPDSIPEEDADEESEMETVTKSIGVMKVNNNQTIFASEAHWYAILGELSEVKNYFAEHKKQYDDQLKRYKATHSEESPPGTGFLYGQMKTMSRSEVLSRFPPKPTADILVSRFFNTYDPGIHIIHGPTFQKEYDRHWLNPEDTPVVWLGLVFSMMCIALQSYTRAGDEPPEYSGKSWSMSKEYRDLTAQCLVMADITQPTQGMLETLILHVHAEYSRSRDAEVGIFLSTGIIVRLAMRQGLHRDPAPYPGISVFQGEMRRRVWACIRSFDLLFSAQAGLPPIMRPRDTNTDVPRNLYDDELFEEMKVLPPSRSETEATPTLFLINRTRLIYKLGEAVELTDTLTCSSYDEVMQLDAQARELHDTISPHLRMRSMDDSARDTSTLIMQRFTLELLFLKIICVLHRKYLAYARVHARFSYSRTAVIDSSMAMLQHQATLHRECQPGGRLRNVKWFISSLTTVDFLLAAMIVSSDLYHTIKSGRQGRSSSSGDLYTWTSDRFDEMLDAIDTAVGIWEGLKDHSMEAYKAYTTLSVMLSQLKKDRTTKQTQGSFSSASTFTPNASMDDANVAPEHSAAMTLGMLSTGGMTPNSANMFDQRYPASMANLLNDPIPQQPLGPTANYGGSATSGPGVAENAPSPFSNLFGANLFQNLDLPPTDSINWDAWDSYIQGPGVDVQNNFFPMDLSGMPMQTDPNGIQNTPASDPQPQIQRTNAFGQNVFMGADPKPSNGEGYTMGFMMDTKREIHPLSDVHQRSSTATKALRGGPGLLSANSHTSVPAINAQPVELDGIPTSPQEQELKRRETGGSRMLSPADEDIDAEFLSEDGKSLGLMERERRAAMLASRSKDPGVIVNIPDEPTAEAVEAADTKDRAGVETST</sequence>
<reference evidence="1" key="1">
    <citation type="submission" date="2022-11" db="EMBL/GenBank/DDBJ databases">
        <title>Genome Sequence of Boeremia exigua.</title>
        <authorList>
            <person name="Buettner E."/>
        </authorList>
    </citation>
    <scope>NUCLEOTIDE SEQUENCE</scope>
    <source>
        <strain evidence="1">CU02</strain>
    </source>
</reference>
<organism evidence="1 2">
    <name type="scientific">Boeremia exigua</name>
    <dbReference type="NCBI Taxonomy" id="749465"/>
    <lineage>
        <taxon>Eukaryota</taxon>
        <taxon>Fungi</taxon>
        <taxon>Dikarya</taxon>
        <taxon>Ascomycota</taxon>
        <taxon>Pezizomycotina</taxon>
        <taxon>Dothideomycetes</taxon>
        <taxon>Pleosporomycetidae</taxon>
        <taxon>Pleosporales</taxon>
        <taxon>Pleosporineae</taxon>
        <taxon>Didymellaceae</taxon>
        <taxon>Boeremia</taxon>
    </lineage>
</organism>
<gene>
    <name evidence="1" type="ORF">OPT61_g5886</name>
</gene>
<dbReference type="Proteomes" id="UP001153331">
    <property type="component" value="Unassembled WGS sequence"/>
</dbReference>
<proteinExistence type="predicted"/>
<keyword evidence="2" id="KW-1185">Reference proteome</keyword>
<name>A0ACC2I8Q9_9PLEO</name>
<comment type="caution">
    <text evidence="1">The sequence shown here is derived from an EMBL/GenBank/DDBJ whole genome shotgun (WGS) entry which is preliminary data.</text>
</comment>
<accession>A0ACC2I8Q9</accession>
<evidence type="ECO:0000313" key="1">
    <source>
        <dbReference type="EMBL" id="KAJ8111545.1"/>
    </source>
</evidence>